<dbReference type="CDD" id="cd05399">
    <property type="entry name" value="NT_Rel-Spo_like"/>
    <property type="match status" value="1"/>
</dbReference>
<dbReference type="InterPro" id="IPR043519">
    <property type="entry name" value="NT_sf"/>
</dbReference>
<sequence length="1092" mass="124556">MDPSYFDYVKHLSRNQPDLKPLFEFLTGYCPRSKVEEVECHVAGLEFRSDETTSYSRIDNRELTSITTRFIAKDASSNTAGLCLLIEDIGPSVMETLGEILDIDPYFFCGHIERRFVDVEKDPPSSLMTSIPSRVGSQNFANLHYQRPIDLGELGSYPNIPHDLRLHGSSTRPRRALPELFGRYVGLIRSCFSIFYKRLDDDRWICLMLMDSISTDVIGHISTKDGEQQASFRTRQVPYRNRRGSISGMPKFSEFRKAPSSSAMRPVSMMDEVARLLQDCAGASKRPPSAYNLFFLSSGPIKLIIDEWLTYSLIMSRYIKVYEYSTQSVQGRLRNFESEDVVDLYRWRRRSQHSLHKLQVLKWFVESSINLSKRCHEHIAPVEEGEDLTRDINYIIAQIEQNGNALEAMIPIMASIIQLLDSRRSVVEAIYVKRLTYIAIVFLPLSFVATLFSMSDNFSIAGTGVWIYVATAVPLLLDQMDKELRPELVNEFKKIYADKKSAFDVHVGKVKEILEDGSKSGAFRAIPITTRTKELNSALGSLARRQAARLERQGLRERMSKKGGNWELYWKHQRKERRINDWGPFENTESMLDALHDFGGVRVCVYFPDDVEEVVSFLKRSESIKIIQINQKTQGDADMDELRKYVEMLEHQSLSPSDQDFRDLEEKPVRSERLFTGYRATHVIAELLGDAVPEWHRESHYKVEIQIATVVMHAWSQIEHDIIYKSGDNEPSDEERGILDLFNGIVMSGEAALKQLAACNARKEKDRSRENSAIATNIYELGAWLATFCDEYSLRPRGATTVPAWNELDKLLDILRSSGEHTSGKLKELLHKVREGLTSNPDAFGDDLPLHLLKAKFDLAIDTTPRFSSEMIQDRKMKTAAEARYLAFRVVHSINMAAYLGYMDEFIETIESSLPSSSELPRPALIDFLELLHPRYPRLNREAEDIIIDFCEAFLNIKNLQCGIEGRKRPLMIKLALMLTDIGYVVSPTYSIIPTQDENLAIVPRALHRILHDPDHTCIMPDILEYADWLTSPSRRSILAAGFKTLLSVQWGDFMMEKSTTFSSASAAQDSPNDGVGIPAFLYDCFFLALLK</sequence>
<evidence type="ECO:0000313" key="2">
    <source>
        <dbReference type="EMBL" id="KAK6958361.1"/>
    </source>
</evidence>
<dbReference type="Pfam" id="PF01544">
    <property type="entry name" value="CorA"/>
    <property type="match status" value="1"/>
</dbReference>
<comment type="caution">
    <text evidence="2">The sequence shown here is derived from an EMBL/GenBank/DDBJ whole genome shotgun (WGS) entry which is preliminary data.</text>
</comment>
<dbReference type="SMART" id="SM00954">
    <property type="entry name" value="RelA_SpoT"/>
    <property type="match status" value="1"/>
</dbReference>
<dbReference type="Gene3D" id="3.30.460.10">
    <property type="entry name" value="Beta Polymerase, domain 2"/>
    <property type="match status" value="1"/>
</dbReference>
<name>A0AAX6N1P4_9PEZI</name>
<accession>A0AAX6N1P4</accession>
<dbReference type="Proteomes" id="UP001369815">
    <property type="component" value="Unassembled WGS sequence"/>
</dbReference>
<feature type="domain" description="RelA/SpoT" evidence="1">
    <location>
        <begin position="574"/>
        <end position="730"/>
    </location>
</feature>
<dbReference type="AlphaFoldDB" id="A0AAX6N1P4"/>
<dbReference type="SUPFAM" id="SSF81301">
    <property type="entry name" value="Nucleotidyltransferase"/>
    <property type="match status" value="1"/>
</dbReference>
<keyword evidence="3" id="KW-1185">Reference proteome</keyword>
<dbReference type="Gene3D" id="1.20.58.340">
    <property type="entry name" value="Magnesium transport protein CorA, transmembrane region"/>
    <property type="match status" value="1"/>
</dbReference>
<dbReference type="InterPro" id="IPR002523">
    <property type="entry name" value="MgTranspt_CorA/ZnTranspt_ZntB"/>
</dbReference>
<dbReference type="InterPro" id="IPR007685">
    <property type="entry name" value="RelA_SpoT"/>
</dbReference>
<dbReference type="PANTHER" id="PTHR41773">
    <property type="entry name" value="GTP PYROPHOSPHATASE-RELATED"/>
    <property type="match status" value="1"/>
</dbReference>
<protein>
    <recommendedName>
        <fullName evidence="1">RelA/SpoT domain-containing protein</fullName>
    </recommendedName>
</protein>
<dbReference type="PANTHER" id="PTHR41773:SF1">
    <property type="entry name" value="RELA_SPOT DOMAIN-CONTAINING PROTEIN"/>
    <property type="match status" value="1"/>
</dbReference>
<evidence type="ECO:0000259" key="1">
    <source>
        <dbReference type="SMART" id="SM00954"/>
    </source>
</evidence>
<evidence type="ECO:0000313" key="3">
    <source>
        <dbReference type="Proteomes" id="UP001369815"/>
    </source>
</evidence>
<dbReference type="EMBL" id="JBANMG010000001">
    <property type="protein sequence ID" value="KAK6958361.1"/>
    <property type="molecule type" value="Genomic_DNA"/>
</dbReference>
<organism evidence="2 3">
    <name type="scientific">Daldinia eschscholtzii</name>
    <dbReference type="NCBI Taxonomy" id="292717"/>
    <lineage>
        <taxon>Eukaryota</taxon>
        <taxon>Fungi</taxon>
        <taxon>Dikarya</taxon>
        <taxon>Ascomycota</taxon>
        <taxon>Pezizomycotina</taxon>
        <taxon>Sordariomycetes</taxon>
        <taxon>Xylariomycetidae</taxon>
        <taxon>Xylariales</taxon>
        <taxon>Hypoxylaceae</taxon>
        <taxon>Daldinia</taxon>
    </lineage>
</organism>
<proteinExistence type="predicted"/>
<reference evidence="2 3" key="1">
    <citation type="journal article" date="2024" name="Front Chem Biol">
        <title>Unveiling the potential of Daldinia eschscholtzii MFLUCC 19-0629 through bioactivity and bioinformatics studies for enhanced sustainable agriculture production.</title>
        <authorList>
            <person name="Brooks S."/>
            <person name="Weaver J.A."/>
            <person name="Klomchit A."/>
            <person name="Alharthi S.A."/>
            <person name="Onlamun T."/>
            <person name="Nurani R."/>
            <person name="Vong T.K."/>
            <person name="Alberti F."/>
            <person name="Greco C."/>
        </authorList>
    </citation>
    <scope>NUCLEOTIDE SEQUENCE [LARGE SCALE GENOMIC DNA]</scope>
    <source>
        <strain evidence="2">MFLUCC 19-0629</strain>
    </source>
</reference>
<dbReference type="Pfam" id="PF04607">
    <property type="entry name" value="RelA_SpoT"/>
    <property type="match status" value="1"/>
</dbReference>
<dbReference type="GO" id="GO:0015969">
    <property type="term" value="P:guanosine tetraphosphate metabolic process"/>
    <property type="evidence" value="ECO:0007669"/>
    <property type="project" value="InterPro"/>
</dbReference>
<gene>
    <name evidence="2" type="ORF">Daesc_001160</name>
</gene>